<dbReference type="AlphaFoldDB" id="A0A1Q2MI77"/>
<dbReference type="SUPFAM" id="SSF53213">
    <property type="entry name" value="LigB-like"/>
    <property type="match status" value="1"/>
</dbReference>
<dbReference type="PANTHER" id="PTHR11060">
    <property type="entry name" value="PROTEIN MEMO1"/>
    <property type="match status" value="1"/>
</dbReference>
<dbReference type="Pfam" id="PF01875">
    <property type="entry name" value="Memo"/>
    <property type="match status" value="1"/>
</dbReference>
<protein>
    <submittedName>
        <fullName evidence="2">Memo-like protein</fullName>
    </submittedName>
</protein>
<keyword evidence="3" id="KW-1185">Reference proteome</keyword>
<comment type="similarity">
    <text evidence="1">Belongs to the MEMO1 family.</text>
</comment>
<dbReference type="Proteomes" id="UP000188181">
    <property type="component" value="Chromosome"/>
</dbReference>
<accession>A0A1Q2MI77</accession>
<dbReference type="RefSeq" id="WP_186804743.1">
    <property type="nucleotide sequence ID" value="NZ_CP019646.1"/>
</dbReference>
<evidence type="ECO:0000256" key="1">
    <source>
        <dbReference type="ARBA" id="ARBA00006315"/>
    </source>
</evidence>
<name>A0A1Q2MI77_9BACT</name>
<dbReference type="NCBIfam" id="TIGR04336">
    <property type="entry name" value="AmmeMemoSam_B"/>
    <property type="match status" value="1"/>
</dbReference>
<dbReference type="InterPro" id="IPR002737">
    <property type="entry name" value="MEMO1_fam"/>
</dbReference>
<dbReference type="PANTHER" id="PTHR11060:SF0">
    <property type="entry name" value="PROTEIN MEMO1"/>
    <property type="match status" value="1"/>
</dbReference>
<dbReference type="Gene3D" id="3.40.830.10">
    <property type="entry name" value="LigB-like"/>
    <property type="match status" value="1"/>
</dbReference>
<gene>
    <name evidence="2" type="ORF">SMSP2_02742</name>
</gene>
<dbReference type="EMBL" id="CP019646">
    <property type="protein sequence ID" value="AQQ72359.1"/>
    <property type="molecule type" value="Genomic_DNA"/>
</dbReference>
<organism evidence="2 3">
    <name type="scientific">Limihaloglobus sulfuriphilus</name>
    <dbReference type="NCBI Taxonomy" id="1851148"/>
    <lineage>
        <taxon>Bacteria</taxon>
        <taxon>Pseudomonadati</taxon>
        <taxon>Planctomycetota</taxon>
        <taxon>Phycisphaerae</taxon>
        <taxon>Sedimentisphaerales</taxon>
        <taxon>Sedimentisphaeraceae</taxon>
        <taxon>Limihaloglobus</taxon>
    </lineage>
</organism>
<reference evidence="3" key="1">
    <citation type="submission" date="2017-02" db="EMBL/GenBank/DDBJ databases">
        <title>Comparative genomics and description of representatives of a novel lineage of planctomycetes thriving in anoxic sediments.</title>
        <authorList>
            <person name="Spring S."/>
            <person name="Bunk B."/>
            <person name="Sproer C."/>
        </authorList>
    </citation>
    <scope>NUCLEOTIDE SEQUENCE [LARGE SCALE GENOMIC DNA]</scope>
    <source>
        <strain evidence="3">SM-Chi-D1</strain>
    </source>
</reference>
<dbReference type="KEGG" id="pbas:SMSP2_02742"/>
<evidence type="ECO:0000313" key="2">
    <source>
        <dbReference type="EMBL" id="AQQ72359.1"/>
    </source>
</evidence>
<sequence>MKVRSPIAAGRFYPAYENECVSDINDCISRACDIPKSEYPVIAGIVPHAGWFFSGAAAVKVFLAAIESGDVETFIFLGACHASFSRGFDVYDGDGWQSPFGIAKINREISEAIAESHPNARFNNEPHMHEHSIEVQVPFVQYLSGDSTIAAVSVPPVDQAPEFGESLADVVNDYAGGRAVVIASTDLTHYGSSYGFTPAGKGEEGVKWAAEQNDKKFIDLALKMDSSALLEHANAMQAACGGGAAAAAVSFAAAMGRRNGVLLEQTNSARIMRERLGRESSDSVGYAAIVY</sequence>
<proteinExistence type="inferred from homology"/>
<evidence type="ECO:0000313" key="3">
    <source>
        <dbReference type="Proteomes" id="UP000188181"/>
    </source>
</evidence>
<dbReference type="CDD" id="cd07361">
    <property type="entry name" value="MEMO_like"/>
    <property type="match status" value="1"/>
</dbReference>
<dbReference type="STRING" id="1851148.SMSP2_02742"/>